<dbReference type="AlphaFoldDB" id="A0A8S3QC84"/>
<dbReference type="Proteomes" id="UP000683360">
    <property type="component" value="Unassembled WGS sequence"/>
</dbReference>
<dbReference type="EMBL" id="CAJPWZ010000478">
    <property type="protein sequence ID" value="CAG2194436.1"/>
    <property type="molecule type" value="Genomic_DNA"/>
</dbReference>
<dbReference type="GO" id="GO:0003700">
    <property type="term" value="F:DNA-binding transcription factor activity"/>
    <property type="evidence" value="ECO:0007669"/>
    <property type="project" value="InterPro"/>
</dbReference>
<evidence type="ECO:0000313" key="2">
    <source>
        <dbReference type="EMBL" id="CAG2194436.1"/>
    </source>
</evidence>
<feature type="compositionally biased region" description="Polar residues" evidence="1">
    <location>
        <begin position="27"/>
        <end position="38"/>
    </location>
</feature>
<dbReference type="Pfam" id="PF15299">
    <property type="entry name" value="ALS2CR8"/>
    <property type="match status" value="1"/>
</dbReference>
<keyword evidence="3" id="KW-1185">Reference proteome</keyword>
<comment type="caution">
    <text evidence="2">The sequence shown here is derived from an EMBL/GenBank/DDBJ whole genome shotgun (WGS) entry which is preliminary data.</text>
</comment>
<protein>
    <submittedName>
        <fullName evidence="2">Uncharacterized protein</fullName>
    </submittedName>
</protein>
<dbReference type="Gene3D" id="3.30.70.2330">
    <property type="match status" value="1"/>
</dbReference>
<reference evidence="2" key="1">
    <citation type="submission" date="2021-03" db="EMBL/GenBank/DDBJ databases">
        <authorList>
            <person name="Bekaert M."/>
        </authorList>
    </citation>
    <scope>NUCLEOTIDE SEQUENCE</scope>
</reference>
<proteinExistence type="predicted"/>
<dbReference type="PANTHER" id="PTHR47456">
    <property type="entry name" value="PHD-TYPE DOMAIN-CONTAINING PROTEIN"/>
    <property type="match status" value="1"/>
</dbReference>
<name>A0A8S3QC84_MYTED</name>
<sequence>MDDKDRTGAAFQGRPDHSNALDLPGSESDQNDQGNSDHNSAEDEHYTSIFQIRGSTYGEQYQNNLKEVQGALKQCISVPIRLLFQKDNPKDKHAISVNVTVNSKDRQLGYIGVKKIPKVADRILIAEARRRNTQMSCLTEVPSIPKDHLLQKYSDGNAVYIKDLNVKLKHCLDHWKSQSSNSQLPVKNPTIQEFIKTQQWPNLTVSVVKDVGRDEMEEEHPYTKNSKKRFLVQSTKKMDCKSQITLKAVVKFPDFKIDGLDSTYRRKKCASNLRAANFNHVKKDLKIVLILPDAKSHQNHLIEFQNCTDSAVNLAVKREEETSNVESSNEAETKKR</sequence>
<evidence type="ECO:0000313" key="3">
    <source>
        <dbReference type="Proteomes" id="UP000683360"/>
    </source>
</evidence>
<dbReference type="OrthoDB" id="6113703at2759"/>
<feature type="region of interest" description="Disordered" evidence="1">
    <location>
        <begin position="1"/>
        <end position="42"/>
    </location>
</feature>
<gene>
    <name evidence="2" type="ORF">MEDL_9462</name>
</gene>
<evidence type="ECO:0000256" key="1">
    <source>
        <dbReference type="SAM" id="MobiDB-lite"/>
    </source>
</evidence>
<accession>A0A8S3QC84</accession>
<dbReference type="InterPro" id="IPR029309">
    <property type="entry name" value="CaRF"/>
</dbReference>
<organism evidence="2 3">
    <name type="scientific">Mytilus edulis</name>
    <name type="common">Blue mussel</name>
    <dbReference type="NCBI Taxonomy" id="6550"/>
    <lineage>
        <taxon>Eukaryota</taxon>
        <taxon>Metazoa</taxon>
        <taxon>Spiralia</taxon>
        <taxon>Lophotrochozoa</taxon>
        <taxon>Mollusca</taxon>
        <taxon>Bivalvia</taxon>
        <taxon>Autobranchia</taxon>
        <taxon>Pteriomorphia</taxon>
        <taxon>Mytilida</taxon>
        <taxon>Mytiloidea</taxon>
        <taxon>Mytilidae</taxon>
        <taxon>Mytilinae</taxon>
        <taxon>Mytilus</taxon>
    </lineage>
</organism>